<evidence type="ECO:0000313" key="2">
    <source>
        <dbReference type="EMBL" id="KCW46175.1"/>
    </source>
</evidence>
<dbReference type="Gramene" id="KCW46175">
    <property type="protein sequence ID" value="KCW46175"/>
    <property type="gene ID" value="EUGRSUZ_K00084"/>
</dbReference>
<dbReference type="AlphaFoldDB" id="A0A058ZYP8"/>
<name>A0A058ZYP8_EUCGR</name>
<feature type="region of interest" description="Disordered" evidence="1">
    <location>
        <begin position="45"/>
        <end position="75"/>
    </location>
</feature>
<sequence>MKNFNSTVTPNSYGKPSQNTSIKDISNTSTQSRNIRWIHSRLEKHGLSQDSGYQPQGTPSYSQIIISGHSLSDNY</sequence>
<feature type="compositionally biased region" description="Polar residues" evidence="1">
    <location>
        <begin position="48"/>
        <end position="75"/>
    </location>
</feature>
<dbReference type="EMBL" id="KK198763">
    <property type="protein sequence ID" value="KCW46175.1"/>
    <property type="molecule type" value="Genomic_DNA"/>
</dbReference>
<reference evidence="2" key="1">
    <citation type="submission" date="2013-07" db="EMBL/GenBank/DDBJ databases">
        <title>The genome of Eucalyptus grandis.</title>
        <authorList>
            <person name="Schmutz J."/>
            <person name="Hayes R."/>
            <person name="Myburg A."/>
            <person name="Tuskan G."/>
            <person name="Grattapaglia D."/>
            <person name="Rokhsar D.S."/>
        </authorList>
    </citation>
    <scope>NUCLEOTIDE SEQUENCE</scope>
    <source>
        <tissue evidence="2">Leaf extractions</tissue>
    </source>
</reference>
<accession>A0A058ZYP8</accession>
<dbReference type="InParanoid" id="A0A058ZYP8"/>
<evidence type="ECO:0000256" key="1">
    <source>
        <dbReference type="SAM" id="MobiDB-lite"/>
    </source>
</evidence>
<organism evidence="2">
    <name type="scientific">Eucalyptus grandis</name>
    <name type="common">Flooded gum</name>
    <dbReference type="NCBI Taxonomy" id="71139"/>
    <lineage>
        <taxon>Eukaryota</taxon>
        <taxon>Viridiplantae</taxon>
        <taxon>Streptophyta</taxon>
        <taxon>Embryophyta</taxon>
        <taxon>Tracheophyta</taxon>
        <taxon>Spermatophyta</taxon>
        <taxon>Magnoliopsida</taxon>
        <taxon>eudicotyledons</taxon>
        <taxon>Gunneridae</taxon>
        <taxon>Pentapetalae</taxon>
        <taxon>rosids</taxon>
        <taxon>malvids</taxon>
        <taxon>Myrtales</taxon>
        <taxon>Myrtaceae</taxon>
        <taxon>Myrtoideae</taxon>
        <taxon>Eucalypteae</taxon>
        <taxon>Eucalyptus</taxon>
    </lineage>
</organism>
<gene>
    <name evidence="2" type="ORF">EUGRSUZ_K00084</name>
</gene>
<protein>
    <submittedName>
        <fullName evidence="2">Uncharacterized protein</fullName>
    </submittedName>
</protein>
<feature type="region of interest" description="Disordered" evidence="1">
    <location>
        <begin position="1"/>
        <end position="30"/>
    </location>
</feature>
<proteinExistence type="predicted"/>